<evidence type="ECO:0000256" key="8">
    <source>
        <dbReference type="RuleBase" id="RU361133"/>
    </source>
</evidence>
<dbReference type="EC" id="3.1.4.11" evidence="5"/>
<feature type="coiled-coil region" evidence="9">
    <location>
        <begin position="1091"/>
        <end position="1123"/>
    </location>
</feature>
<proteinExistence type="predicted"/>
<dbReference type="InterPro" id="IPR000008">
    <property type="entry name" value="C2_dom"/>
</dbReference>
<evidence type="ECO:0000256" key="9">
    <source>
        <dbReference type="SAM" id="Coils"/>
    </source>
</evidence>
<dbReference type="FunFam" id="2.30.29.240:FF:000001">
    <property type="entry name" value="1-phosphatidylinositol 4,5-bisphosphate phosphodiesterase"/>
    <property type="match status" value="1"/>
</dbReference>
<dbReference type="InterPro" id="IPR042531">
    <property type="entry name" value="PLC-beta_C_sf"/>
</dbReference>
<sequence length="1216" mass="139099">MAKPFEFQWRIPVPDPLLKGNTFDRWDEESNTVEYNCHVQVDEYGFFIYWKSDGKEGQVLECTQINDVRLGTVPKINEMKTMTELEGKGSGPLDGRTVTICSGLDLVNINYTPMIARDAETAKMWCEGLRKVTTNFKAKHVCPMTCLKKHWLKLCLMVNPSGKIPVRSITRTFASGRTEKMIMQCLKDLGLPGGKNEEIERAAFTFDKFYDLYHKICPRTDIEELFKELSGDKAFLTINQLIDFFNERQRDPRLNEILFPFYDRNRILQIVTQYEESDEMKKKECLSLDGFCRYLMSDDNAPVFLDRLDMYQDMDQPLSHYYINSSHNTYLTGRQFGGKSSVEMYRQVLLAGCRCVELDCWDGRNEDQEPIITHGKAMCTDILFKDVINAIKETAFITSDLPVILSFENHCSKPQQYKMARYCEDILGDLLLKRKLDNFDLEPGIPLPSPSELKRKILIKNKRLKSEVEKKQLEMFLKGQEQAINEDSETAEDANAVCVVDGEEGPIENPGGQTETDAHPEYIFSKSSSTETVDDSEKKKGLSSSGKKDASIGSLNQNSPEVCSSISSPEDFDKGALTADEVAALMSNYQYTGATTNIHPYLSAMVNYAQPVKFQSFEIAEARRLHYNMSSFNENAGLSLIKHSCLDFVDYNKRQMSRIYPRGGRVDSSNYMPQIFWNAGCQMVALNFQTPDLAMQLNQGKFEYNGNCGYLLKPDFMRRPDRTFDPFSESPVDGVIAGHCSVEVISGQFLSDKKIGTCVEVDMYGLPTDTIRKEFRTKVVPNNGLNPIYNDEPFVFRKVVLPDLAVLRIAVYEDTGKLIGQRILPLDGLQAGYRHISLRTEGNFPLSLPTVFCRIILKTYVPEGFEDFVSAVSAPIQFQSMADKREQLMLGMGIDENDIGDVPVAKEKNKSTQNENVKPTPQTPNGPSKDQVKEIPKQSKQMTSSSQPPPAKKEEELQFDKITRESLMQEKVYVRLIKKQQREVEIMKKKHQKEKCVMSKQQCTSVEKMTALHEKEKAAMEKSWEKLKKKNDDTTLNSKEDKLQALIAAQKSKVNLLVSEHTKEWSDMIARQLKEEHELNKAHILQQNTTNNRLVEEVQQTQLKELELKQDRDNKELRTIQAKQSMESSKAVLNDKSIKNKAERDRRIRELNENNTKKFIEERKRLAVKHSRQVEAIKKVHSQQAEELQKENEKAIESVEMMHREAKLATKPETVV</sequence>
<protein>
    <recommendedName>
        <fullName evidence="5">1-phosphatidylinositol 4,5-bisphosphate phosphodiesterase</fullName>
        <ecNumber evidence="5">3.1.4.11</ecNumber>
    </recommendedName>
</protein>
<comment type="catalytic activity">
    <reaction evidence="5 8">
        <text>a 1,2-diacyl-sn-glycero-3-phospho-(1D-myo-inositol-4,5-bisphosphate) + H2O = 1D-myo-inositol 1,4,5-trisphosphate + a 1,2-diacyl-sn-glycerol + H(+)</text>
        <dbReference type="Rhea" id="RHEA:33179"/>
        <dbReference type="ChEBI" id="CHEBI:15377"/>
        <dbReference type="ChEBI" id="CHEBI:15378"/>
        <dbReference type="ChEBI" id="CHEBI:17815"/>
        <dbReference type="ChEBI" id="CHEBI:58456"/>
        <dbReference type="ChEBI" id="CHEBI:203600"/>
        <dbReference type="EC" id="3.1.4.11"/>
    </reaction>
</comment>
<dbReference type="AlphaFoldDB" id="A0A6P7SWG5"/>
<dbReference type="Gene3D" id="2.30.29.240">
    <property type="match status" value="1"/>
</dbReference>
<comment type="cofactor">
    <cofactor evidence="7">
        <name>Ca(2+)</name>
        <dbReference type="ChEBI" id="CHEBI:29108"/>
    </cofactor>
    <text evidence="7">Binds 1 Ca(2+) ion per subunit.</text>
</comment>
<feature type="compositionally biased region" description="Polar residues" evidence="10">
    <location>
        <begin position="553"/>
        <end position="567"/>
    </location>
</feature>
<dbReference type="InterPro" id="IPR017946">
    <property type="entry name" value="PLC-like_Pdiesterase_TIM-brl"/>
</dbReference>
<dbReference type="InterPro" id="IPR053945">
    <property type="entry name" value="PLCB1-4-like_EFh"/>
</dbReference>
<gene>
    <name evidence="14 15" type="primary">LOC115217128</name>
</gene>
<feature type="region of interest" description="Disordered" evidence="10">
    <location>
        <begin position="525"/>
        <end position="567"/>
    </location>
</feature>
<dbReference type="InterPro" id="IPR037862">
    <property type="entry name" value="PLC-beta_PH"/>
</dbReference>
<dbReference type="SUPFAM" id="SSF69989">
    <property type="entry name" value="C-terminal domain of PLC-beta"/>
    <property type="match status" value="1"/>
</dbReference>
<dbReference type="RefSeq" id="XP_036363061.1">
    <property type="nucleotide sequence ID" value="XM_036507168.1"/>
</dbReference>
<dbReference type="GO" id="GO:0016042">
    <property type="term" value="P:lipid catabolic process"/>
    <property type="evidence" value="ECO:0007669"/>
    <property type="project" value="UniProtKB-KW"/>
</dbReference>
<feature type="binding site" evidence="7">
    <location>
        <position position="408"/>
    </location>
    <ligand>
        <name>Ca(2+)</name>
        <dbReference type="ChEBI" id="CHEBI:29108"/>
    </ligand>
</feature>
<dbReference type="FunFam" id="1.10.238.10:FF:000024">
    <property type="entry name" value="1-phosphatidylinositol 4,5-bisphosphate phosphodiesterase"/>
    <property type="match status" value="1"/>
</dbReference>
<dbReference type="PROSITE" id="PS50008">
    <property type="entry name" value="PIPLC_Y_DOMAIN"/>
    <property type="match status" value="1"/>
</dbReference>
<accession>A0A6P7SWG5</accession>
<dbReference type="Pfam" id="PF22631">
    <property type="entry name" value="PLCB1-4-like_EFh"/>
    <property type="match status" value="1"/>
</dbReference>
<dbReference type="SMART" id="SM00239">
    <property type="entry name" value="C2"/>
    <property type="match status" value="1"/>
</dbReference>
<keyword evidence="9" id="KW-0175">Coiled coil</keyword>
<evidence type="ECO:0000256" key="4">
    <source>
        <dbReference type="ARBA" id="ARBA00023224"/>
    </source>
</evidence>
<reference evidence="14 15" key="1">
    <citation type="submission" date="2025-08" db="UniProtKB">
        <authorList>
            <consortium name="RefSeq"/>
        </authorList>
    </citation>
    <scope>IDENTIFICATION</scope>
</reference>
<dbReference type="FunFam" id="2.60.40.150:FF:000008">
    <property type="entry name" value="1-phosphatidylinositol 4,5-bisphosphate phosphodiesterase"/>
    <property type="match status" value="1"/>
</dbReference>
<evidence type="ECO:0000256" key="7">
    <source>
        <dbReference type="PIRSR" id="PIRSR000956-2"/>
    </source>
</evidence>
<dbReference type="RefSeq" id="XP_029642592.1">
    <property type="nucleotide sequence ID" value="XM_029786732.2"/>
</dbReference>
<dbReference type="GO" id="GO:0048015">
    <property type="term" value="P:phosphatidylinositol-mediated signaling"/>
    <property type="evidence" value="ECO:0007669"/>
    <property type="project" value="TreeGrafter"/>
</dbReference>
<dbReference type="FunFam" id="3.20.20.190:FF:000005">
    <property type="entry name" value="1-phosphatidylinositol 4,5-bisphosphate phosphodiesterase"/>
    <property type="match status" value="1"/>
</dbReference>
<dbReference type="CDD" id="cd16211">
    <property type="entry name" value="EFh_PI-PLCbeta4"/>
    <property type="match status" value="1"/>
</dbReference>
<evidence type="ECO:0000256" key="5">
    <source>
        <dbReference type="PIRNR" id="PIRNR000956"/>
    </source>
</evidence>
<dbReference type="PANTHER" id="PTHR10336">
    <property type="entry name" value="PHOSPHOINOSITIDE-SPECIFIC PHOSPHOLIPASE C FAMILY PROTEIN"/>
    <property type="match status" value="1"/>
</dbReference>
<evidence type="ECO:0000256" key="10">
    <source>
        <dbReference type="SAM" id="MobiDB-lite"/>
    </source>
</evidence>
<feature type="binding site" evidence="7">
    <location>
        <position position="357"/>
    </location>
    <ligand>
        <name>Ca(2+)</name>
        <dbReference type="ChEBI" id="CHEBI:29108"/>
    </ligand>
</feature>
<keyword evidence="7" id="KW-0479">Metal-binding</keyword>
<feature type="binding site" evidence="7">
    <location>
        <position position="359"/>
    </location>
    <ligand>
        <name>Ca(2+)</name>
        <dbReference type="ChEBI" id="CHEBI:29108"/>
    </ligand>
</feature>
<dbReference type="InterPro" id="IPR001192">
    <property type="entry name" value="PI-PLC_fam"/>
</dbReference>
<feature type="domain" description="PI-PLC Y-box" evidence="12">
    <location>
        <begin position="602"/>
        <end position="718"/>
    </location>
</feature>
<dbReference type="InterPro" id="IPR035892">
    <property type="entry name" value="C2_domain_sf"/>
</dbReference>
<evidence type="ECO:0000259" key="12">
    <source>
        <dbReference type="PROSITE" id="PS50008"/>
    </source>
</evidence>
<feature type="active site" evidence="6">
    <location>
        <position position="327"/>
    </location>
</feature>
<organism evidence="13 14">
    <name type="scientific">Octopus sinensis</name>
    <name type="common">East Asian common octopus</name>
    <dbReference type="NCBI Taxonomy" id="2607531"/>
    <lineage>
        <taxon>Eukaryota</taxon>
        <taxon>Metazoa</taxon>
        <taxon>Spiralia</taxon>
        <taxon>Lophotrochozoa</taxon>
        <taxon>Mollusca</taxon>
        <taxon>Cephalopoda</taxon>
        <taxon>Coleoidea</taxon>
        <taxon>Octopodiformes</taxon>
        <taxon>Octopoda</taxon>
        <taxon>Incirrata</taxon>
        <taxon>Octopodidae</taxon>
        <taxon>Octopus</taxon>
    </lineage>
</organism>
<dbReference type="Pfam" id="PF17787">
    <property type="entry name" value="PH_14"/>
    <property type="match status" value="1"/>
</dbReference>
<dbReference type="InterPro" id="IPR016280">
    <property type="entry name" value="PLC-beta"/>
</dbReference>
<dbReference type="InterPro" id="IPR011992">
    <property type="entry name" value="EF-hand-dom_pair"/>
</dbReference>
<dbReference type="GO" id="GO:0051209">
    <property type="term" value="P:release of sequestered calcium ion into cytosol"/>
    <property type="evidence" value="ECO:0007669"/>
    <property type="project" value="TreeGrafter"/>
</dbReference>
<dbReference type="CDD" id="cd08591">
    <property type="entry name" value="PI-PLCc_beta"/>
    <property type="match status" value="1"/>
</dbReference>
<evidence type="ECO:0000256" key="1">
    <source>
        <dbReference type="ARBA" id="ARBA00022801"/>
    </source>
</evidence>
<feature type="active site" evidence="6">
    <location>
        <position position="374"/>
    </location>
</feature>
<feature type="coiled-coil region" evidence="9">
    <location>
        <begin position="1171"/>
        <end position="1205"/>
    </location>
</feature>
<evidence type="ECO:0000313" key="15">
    <source>
        <dbReference type="RefSeq" id="XP_036363061.1"/>
    </source>
</evidence>
<evidence type="ECO:0000256" key="3">
    <source>
        <dbReference type="ARBA" id="ARBA00023098"/>
    </source>
</evidence>
<dbReference type="PIRSF" id="PIRSF000956">
    <property type="entry name" value="PLC-beta"/>
    <property type="match status" value="1"/>
</dbReference>
<dbReference type="GO" id="GO:0046488">
    <property type="term" value="P:phosphatidylinositol metabolic process"/>
    <property type="evidence" value="ECO:0007669"/>
    <property type="project" value="TreeGrafter"/>
</dbReference>
<dbReference type="GO" id="GO:0004435">
    <property type="term" value="F:phosphatidylinositol-4,5-bisphosphate phospholipase C activity"/>
    <property type="evidence" value="ECO:0007669"/>
    <property type="project" value="UniProtKB-UniRule"/>
</dbReference>
<feature type="compositionally biased region" description="Polar residues" evidence="10">
    <location>
        <begin position="911"/>
        <end position="928"/>
    </location>
</feature>
<evidence type="ECO:0000256" key="6">
    <source>
        <dbReference type="PIRSR" id="PIRSR000956-1"/>
    </source>
</evidence>
<feature type="binding site" evidence="7">
    <location>
        <position position="328"/>
    </location>
    <ligand>
        <name>Ca(2+)</name>
        <dbReference type="ChEBI" id="CHEBI:29108"/>
    </ligand>
</feature>
<dbReference type="GO" id="GO:0005509">
    <property type="term" value="F:calcium ion binding"/>
    <property type="evidence" value="ECO:0007669"/>
    <property type="project" value="UniProtKB-UniRule"/>
</dbReference>
<dbReference type="Pfam" id="PF00387">
    <property type="entry name" value="PI-PLC-Y"/>
    <property type="match status" value="1"/>
</dbReference>
<evidence type="ECO:0000313" key="14">
    <source>
        <dbReference type="RefSeq" id="XP_029642592.1"/>
    </source>
</evidence>
<dbReference type="SUPFAM" id="SSF49562">
    <property type="entry name" value="C2 domain (Calcium/lipid-binding domain, CaLB)"/>
    <property type="match status" value="1"/>
</dbReference>
<dbReference type="SUPFAM" id="SSF47473">
    <property type="entry name" value="EF-hand"/>
    <property type="match status" value="1"/>
</dbReference>
<keyword evidence="1 5" id="KW-0378">Hydrolase</keyword>
<feature type="domain" description="C2" evidence="11">
    <location>
        <begin position="721"/>
        <end position="846"/>
    </location>
</feature>
<dbReference type="InterPro" id="IPR001711">
    <property type="entry name" value="PLipase_C_Pinositol-sp_Y"/>
</dbReference>
<dbReference type="Proteomes" id="UP000515154">
    <property type="component" value="Linkage group LG11"/>
</dbReference>
<keyword evidence="3 5" id="KW-0443">Lipid metabolism</keyword>
<evidence type="ECO:0000256" key="2">
    <source>
        <dbReference type="ARBA" id="ARBA00022963"/>
    </source>
</evidence>
<keyword evidence="4 5" id="KW-0807">Transducer</keyword>
<name>A0A6P7SWG5_9MOLL</name>
<dbReference type="SUPFAM" id="SSF50729">
    <property type="entry name" value="PH domain-like"/>
    <property type="match status" value="1"/>
</dbReference>
<dbReference type="Pfam" id="PF00388">
    <property type="entry name" value="PI-PLC-X"/>
    <property type="match status" value="1"/>
</dbReference>
<keyword evidence="2 5" id="KW-0442">Lipid degradation</keyword>
<dbReference type="Gene3D" id="3.20.20.190">
    <property type="entry name" value="Phosphatidylinositol (PI) phosphodiesterase"/>
    <property type="match status" value="1"/>
</dbReference>
<evidence type="ECO:0000259" key="11">
    <source>
        <dbReference type="PROSITE" id="PS50004"/>
    </source>
</evidence>
<evidence type="ECO:0000313" key="13">
    <source>
        <dbReference type="Proteomes" id="UP000515154"/>
    </source>
</evidence>
<dbReference type="SMART" id="SM00148">
    <property type="entry name" value="PLCXc"/>
    <property type="match status" value="1"/>
</dbReference>
<dbReference type="CDD" id="cd13361">
    <property type="entry name" value="PH_PLC_beta"/>
    <property type="match status" value="1"/>
</dbReference>
<dbReference type="PRINTS" id="PR00390">
    <property type="entry name" value="PHPHLIPASEC"/>
</dbReference>
<feature type="compositionally biased region" description="Basic and acidic residues" evidence="10">
    <location>
        <begin position="535"/>
        <end position="550"/>
    </location>
</feature>
<dbReference type="SMART" id="SM00149">
    <property type="entry name" value="PLCYc"/>
    <property type="match status" value="1"/>
</dbReference>
<keyword evidence="13" id="KW-1185">Reference proteome</keyword>
<dbReference type="PROSITE" id="PS50007">
    <property type="entry name" value="PIPLC_X_DOMAIN"/>
    <property type="match status" value="1"/>
</dbReference>
<dbReference type="InterPro" id="IPR000909">
    <property type="entry name" value="PLipase_C_PInositol-sp_X_dom"/>
</dbReference>
<dbReference type="CDD" id="cd00275">
    <property type="entry name" value="C2_PLC_like"/>
    <property type="match status" value="1"/>
</dbReference>
<dbReference type="Gene3D" id="1.20.1230.10">
    <property type="entry name" value="Phospholipase C beta, distal C-terminal domain"/>
    <property type="match status" value="1"/>
</dbReference>
<feature type="region of interest" description="Disordered" evidence="10">
    <location>
        <begin position="908"/>
        <end position="958"/>
    </location>
</feature>
<dbReference type="Gene3D" id="2.60.40.150">
    <property type="entry name" value="C2 domain"/>
    <property type="match status" value="1"/>
</dbReference>
<dbReference type="SUPFAM" id="SSF51695">
    <property type="entry name" value="PLC-like phosphodiesterases"/>
    <property type="match status" value="1"/>
</dbReference>
<dbReference type="PROSITE" id="PS50004">
    <property type="entry name" value="C2"/>
    <property type="match status" value="1"/>
</dbReference>
<keyword evidence="7" id="KW-0106">Calcium</keyword>
<dbReference type="PANTHER" id="PTHR10336:SF36">
    <property type="entry name" value="1-PHOSPHATIDYLINOSITOL 4,5-BISPHOSPHATE PHOSPHODIESTERASE BETA-4"/>
    <property type="match status" value="1"/>
</dbReference>
<dbReference type="Gene3D" id="1.10.238.10">
    <property type="entry name" value="EF-hand"/>
    <property type="match status" value="1"/>
</dbReference>